<gene>
    <name evidence="12" type="ORF">FHY56_15150</name>
</gene>
<keyword evidence="8 10" id="KW-1133">Transmembrane helix</keyword>
<comment type="similarity">
    <text evidence="3">Belongs to the binding-protein-dependent transport system permease family. HisMQ subfamily.</text>
</comment>
<dbReference type="RefSeq" id="WP_140905993.1">
    <property type="nucleotide sequence ID" value="NZ_JBHTMD010000012.1"/>
</dbReference>
<dbReference type="GO" id="GO:0006865">
    <property type="term" value="P:amino acid transport"/>
    <property type="evidence" value="ECO:0007669"/>
    <property type="project" value="UniProtKB-KW"/>
</dbReference>
<keyword evidence="6 10" id="KW-0812">Transmembrane</keyword>
<dbReference type="CDD" id="cd06261">
    <property type="entry name" value="TM_PBP2"/>
    <property type="match status" value="1"/>
</dbReference>
<evidence type="ECO:0000259" key="11">
    <source>
        <dbReference type="PROSITE" id="PS50928"/>
    </source>
</evidence>
<feature type="transmembrane region" description="Helical" evidence="10">
    <location>
        <begin position="57"/>
        <end position="78"/>
    </location>
</feature>
<evidence type="ECO:0000256" key="10">
    <source>
        <dbReference type="RuleBase" id="RU363032"/>
    </source>
</evidence>
<dbReference type="Proteomes" id="UP000315388">
    <property type="component" value="Unassembled WGS sequence"/>
</dbReference>
<dbReference type="InterPro" id="IPR000515">
    <property type="entry name" value="MetI-like"/>
</dbReference>
<dbReference type="SUPFAM" id="SSF161098">
    <property type="entry name" value="MetI-like"/>
    <property type="match status" value="1"/>
</dbReference>
<keyword evidence="9 10" id="KW-0472">Membrane</keyword>
<dbReference type="Gene3D" id="1.10.3720.10">
    <property type="entry name" value="MetI-like"/>
    <property type="match status" value="1"/>
</dbReference>
<accession>A0A502BLU6</accession>
<feature type="domain" description="ABC transmembrane type-1" evidence="11">
    <location>
        <begin position="21"/>
        <end position="210"/>
    </location>
</feature>
<dbReference type="InterPro" id="IPR043429">
    <property type="entry name" value="ArtM/GltK/GlnP/TcyL/YhdX-like"/>
</dbReference>
<dbReference type="NCBIfam" id="TIGR01726">
    <property type="entry name" value="HEQRo_perm_3TM"/>
    <property type="match status" value="1"/>
</dbReference>
<dbReference type="OrthoDB" id="7190458at2"/>
<dbReference type="InterPro" id="IPR010065">
    <property type="entry name" value="AA_ABC_transptr_permease_3TM"/>
</dbReference>
<evidence type="ECO:0000256" key="2">
    <source>
        <dbReference type="ARBA" id="ARBA00004429"/>
    </source>
</evidence>
<evidence type="ECO:0000256" key="8">
    <source>
        <dbReference type="ARBA" id="ARBA00022989"/>
    </source>
</evidence>
<comment type="caution">
    <text evidence="12">The sequence shown here is derived from an EMBL/GenBank/DDBJ whole genome shotgun (WGS) entry which is preliminary data.</text>
</comment>
<evidence type="ECO:0000256" key="6">
    <source>
        <dbReference type="ARBA" id="ARBA00022692"/>
    </source>
</evidence>
<dbReference type="PANTHER" id="PTHR30614:SF20">
    <property type="entry name" value="GLUTAMINE TRANSPORT SYSTEM PERMEASE PROTEIN GLNP"/>
    <property type="match status" value="1"/>
</dbReference>
<dbReference type="Pfam" id="PF00528">
    <property type="entry name" value="BPD_transp_1"/>
    <property type="match status" value="1"/>
</dbReference>
<dbReference type="PROSITE" id="PS50928">
    <property type="entry name" value="ABC_TM1"/>
    <property type="match status" value="1"/>
</dbReference>
<reference evidence="12 13" key="1">
    <citation type="journal article" date="2003" name="Int. J. Syst. Evol. Microbiol.">
        <title>Towards a standardized format for the description of a novel species (of an established genus): Ochrobactrum gallinifaecis sp. nov.</title>
        <authorList>
            <person name="Kampfer P."/>
            <person name="Buczolits S."/>
            <person name="Albrecht A."/>
            <person name="Busse H.J."/>
            <person name="Stackebrandt E."/>
        </authorList>
    </citation>
    <scope>NUCLEOTIDE SEQUENCE [LARGE SCALE GENOMIC DNA]</scope>
    <source>
        <strain evidence="12 13">ISO 196</strain>
    </source>
</reference>
<evidence type="ECO:0000313" key="12">
    <source>
        <dbReference type="EMBL" id="TPF74286.1"/>
    </source>
</evidence>
<name>A0A502BLU6_9HYPH</name>
<keyword evidence="4 10" id="KW-0813">Transport</keyword>
<evidence type="ECO:0000256" key="5">
    <source>
        <dbReference type="ARBA" id="ARBA00022475"/>
    </source>
</evidence>
<evidence type="ECO:0000256" key="3">
    <source>
        <dbReference type="ARBA" id="ARBA00010072"/>
    </source>
</evidence>
<keyword evidence="7" id="KW-0029">Amino-acid transport</keyword>
<feature type="transmembrane region" description="Helical" evidence="10">
    <location>
        <begin position="192"/>
        <end position="213"/>
    </location>
</feature>
<evidence type="ECO:0000313" key="13">
    <source>
        <dbReference type="Proteomes" id="UP000315388"/>
    </source>
</evidence>
<evidence type="ECO:0000256" key="1">
    <source>
        <dbReference type="ARBA" id="ARBA00003159"/>
    </source>
</evidence>
<protein>
    <submittedName>
        <fullName evidence="12">Amino acid ABC transporter permease</fullName>
    </submittedName>
</protein>
<dbReference type="AlphaFoldDB" id="A0A502BLU6"/>
<dbReference type="EMBL" id="VEWJ01000013">
    <property type="protein sequence ID" value="TPF74286.1"/>
    <property type="molecule type" value="Genomic_DNA"/>
</dbReference>
<dbReference type="InterPro" id="IPR035906">
    <property type="entry name" value="MetI-like_sf"/>
</dbReference>
<evidence type="ECO:0000256" key="9">
    <source>
        <dbReference type="ARBA" id="ARBA00023136"/>
    </source>
</evidence>
<evidence type="ECO:0000256" key="4">
    <source>
        <dbReference type="ARBA" id="ARBA00022448"/>
    </source>
</evidence>
<organism evidence="12 13">
    <name type="scientific">Brucella gallinifaecis</name>
    <dbReference type="NCBI Taxonomy" id="215590"/>
    <lineage>
        <taxon>Bacteria</taxon>
        <taxon>Pseudomonadati</taxon>
        <taxon>Pseudomonadota</taxon>
        <taxon>Alphaproteobacteria</taxon>
        <taxon>Hyphomicrobiales</taxon>
        <taxon>Brucellaceae</taxon>
        <taxon>Brucella/Ochrobactrum group</taxon>
        <taxon>Brucella</taxon>
    </lineage>
</organism>
<sequence length="223" mass="24890">MSYQWDFGPVFRNYDLLIEGAYGTLVLVVLSMIIALPLGLALALLRLARIPFFSQAAAVYVEIFRAAPAIVLIYWFFFALPMIAGLNFSPITAASLAVGLQSAAFFCEVFRSGIGSVARGQWEAALALGMKRRSLFTSIILPQAMRNMLPIFLTRVIDLIKTTTLASIITYGEIVYKASQISSRTFRPIETFTVLGVIFFVVIFILSMISRGYERRLQKAHIR</sequence>
<proteinExistence type="inferred from homology"/>
<dbReference type="GO" id="GO:0043190">
    <property type="term" value="C:ATP-binding cassette (ABC) transporter complex"/>
    <property type="evidence" value="ECO:0007669"/>
    <property type="project" value="InterPro"/>
</dbReference>
<dbReference type="PANTHER" id="PTHR30614">
    <property type="entry name" value="MEMBRANE COMPONENT OF AMINO ACID ABC TRANSPORTER"/>
    <property type="match status" value="1"/>
</dbReference>
<evidence type="ECO:0000256" key="7">
    <source>
        <dbReference type="ARBA" id="ARBA00022970"/>
    </source>
</evidence>
<dbReference type="GO" id="GO:0022857">
    <property type="term" value="F:transmembrane transporter activity"/>
    <property type="evidence" value="ECO:0007669"/>
    <property type="project" value="InterPro"/>
</dbReference>
<feature type="transmembrane region" description="Helical" evidence="10">
    <location>
        <begin position="20"/>
        <end position="45"/>
    </location>
</feature>
<keyword evidence="5" id="KW-1003">Cell membrane</keyword>
<keyword evidence="13" id="KW-1185">Reference proteome</keyword>
<comment type="subcellular location">
    <subcellularLocation>
        <location evidence="2">Cell inner membrane</location>
        <topology evidence="2">Multi-pass membrane protein</topology>
    </subcellularLocation>
    <subcellularLocation>
        <location evidence="10">Cell membrane</location>
        <topology evidence="10">Multi-pass membrane protein</topology>
    </subcellularLocation>
</comment>
<comment type="function">
    <text evidence="1">Part of the binding-protein-dependent transport system for glutamine; probably responsible for the translocation of the substrate across the membrane.</text>
</comment>